<feature type="compositionally biased region" description="Basic and acidic residues" evidence="1">
    <location>
        <begin position="459"/>
        <end position="477"/>
    </location>
</feature>
<keyword evidence="2" id="KW-0472">Membrane</keyword>
<evidence type="ECO:0000313" key="3">
    <source>
        <dbReference type="EMBL" id="RDE25075.1"/>
    </source>
</evidence>
<feature type="transmembrane region" description="Helical" evidence="2">
    <location>
        <begin position="197"/>
        <end position="230"/>
    </location>
</feature>
<feature type="transmembrane region" description="Helical" evidence="2">
    <location>
        <begin position="164"/>
        <end position="185"/>
    </location>
</feature>
<evidence type="ECO:0000256" key="1">
    <source>
        <dbReference type="SAM" id="MobiDB-lite"/>
    </source>
</evidence>
<proteinExistence type="predicted"/>
<feature type="transmembrane region" description="Helical" evidence="2">
    <location>
        <begin position="75"/>
        <end position="101"/>
    </location>
</feature>
<evidence type="ECO:0008006" key="5">
    <source>
        <dbReference type="Google" id="ProtNLM"/>
    </source>
</evidence>
<name>A0A369WZX5_9GAMM</name>
<dbReference type="Gene3D" id="1.25.40.10">
    <property type="entry name" value="Tetratricopeptide repeat domain"/>
    <property type="match status" value="1"/>
</dbReference>
<feature type="region of interest" description="Disordered" evidence="1">
    <location>
        <begin position="444"/>
        <end position="477"/>
    </location>
</feature>
<reference evidence="3 4" key="1">
    <citation type="submission" date="2018-07" db="EMBL/GenBank/DDBJ databases">
        <title>Motiliproteus coralliicola sp. nov., a bacterium isolated from Coral.</title>
        <authorList>
            <person name="Wang G."/>
        </authorList>
    </citation>
    <scope>NUCLEOTIDE SEQUENCE [LARGE SCALE GENOMIC DNA]</scope>
    <source>
        <strain evidence="3 4">C34</strain>
    </source>
</reference>
<evidence type="ECO:0000256" key="2">
    <source>
        <dbReference type="SAM" id="Phobius"/>
    </source>
</evidence>
<dbReference type="InterPro" id="IPR011990">
    <property type="entry name" value="TPR-like_helical_dom_sf"/>
</dbReference>
<feature type="transmembrane region" description="Helical" evidence="2">
    <location>
        <begin position="236"/>
        <end position="262"/>
    </location>
</feature>
<protein>
    <recommendedName>
        <fullName evidence="5">Tetratricopeptide repeat protein</fullName>
    </recommendedName>
</protein>
<evidence type="ECO:0000313" key="4">
    <source>
        <dbReference type="Proteomes" id="UP000253769"/>
    </source>
</evidence>
<gene>
    <name evidence="3" type="ORF">DV711_05805</name>
</gene>
<dbReference type="OrthoDB" id="5698243at2"/>
<sequence length="477" mass="52910">MDYCKYHPLVSATYTCPNCETSMCDSCVDEGGFRGIERCFVCGSEVEGLGAANSIEPFWRRLQQSFRYPMNKSTMLLIIGVSVLSTILASYGSLITFLLWVGVSGVMIKYSFLCLQNTANGLLVAPGTGDAFQGGVHLIINILGIFLVMSGAIYAAGIYLGPGIASTLSVIFTIGLPAVLINYAISERFTEAINPLSMLQLIFAIGLPYGLLLGFILIMSGSVGIISGVIGDKFSILSAALQSVVFYYYMVVVFHMMGYIIFQNQQELGFSARENYGVEREVRSAKALLLARIDIQVKEGLYQEALDSFRLALKEYPNDKDCIFNCFEFLYSTGNRSDLVKFAPRYFNFLLSAGRQDQLYPGYKKLLQLDQNYQPASAELRHHLARACQQSGNPRLAVKLLAGLHRDFPEYEALAEAYRLLAQCLDELPAMADKAEQCRKLAARFEQRQPPEQPPLQEQDCHQTVKSPGDAEAKLME</sequence>
<feature type="transmembrane region" description="Helical" evidence="2">
    <location>
        <begin position="107"/>
        <end position="126"/>
    </location>
</feature>
<keyword evidence="4" id="KW-1185">Reference proteome</keyword>
<comment type="caution">
    <text evidence="3">The sequence shown here is derived from an EMBL/GenBank/DDBJ whole genome shotgun (WGS) entry which is preliminary data.</text>
</comment>
<dbReference type="EMBL" id="QQOH01000001">
    <property type="protein sequence ID" value="RDE25075.1"/>
    <property type="molecule type" value="Genomic_DNA"/>
</dbReference>
<organism evidence="3 4">
    <name type="scientific">Motiliproteus coralliicola</name>
    <dbReference type="NCBI Taxonomy" id="2283196"/>
    <lineage>
        <taxon>Bacteria</taxon>
        <taxon>Pseudomonadati</taxon>
        <taxon>Pseudomonadota</taxon>
        <taxon>Gammaproteobacteria</taxon>
        <taxon>Oceanospirillales</taxon>
        <taxon>Oceanospirillaceae</taxon>
        <taxon>Motiliproteus</taxon>
    </lineage>
</organism>
<dbReference type="Proteomes" id="UP000253769">
    <property type="component" value="Unassembled WGS sequence"/>
</dbReference>
<dbReference type="RefSeq" id="WP_114694671.1">
    <property type="nucleotide sequence ID" value="NZ_QQOH01000001.1"/>
</dbReference>
<dbReference type="AlphaFoldDB" id="A0A369WZX5"/>
<feature type="transmembrane region" description="Helical" evidence="2">
    <location>
        <begin position="138"/>
        <end position="158"/>
    </location>
</feature>
<dbReference type="SUPFAM" id="SSF48452">
    <property type="entry name" value="TPR-like"/>
    <property type="match status" value="1"/>
</dbReference>
<accession>A0A369WZX5</accession>
<keyword evidence="2" id="KW-1133">Transmembrane helix</keyword>
<keyword evidence="2" id="KW-0812">Transmembrane</keyword>